<evidence type="ECO:0000259" key="2">
    <source>
        <dbReference type="PROSITE" id="PS50158"/>
    </source>
</evidence>
<name>A0A8B8L4D6_ABRPR</name>
<dbReference type="GeneID" id="113862262"/>
<feature type="domain" description="CCHC-type" evidence="2">
    <location>
        <begin position="12"/>
        <end position="25"/>
    </location>
</feature>
<keyword evidence="1" id="KW-0479">Metal-binding</keyword>
<sequence length="217" mass="23691">MVKDCPQRWPTCGNCGKSGHTADVCWAAKRSGSTSTAQRPELRGSTGPKPSILGIVFAISGVEASRLEKLIRGKCVIKGRLLDVLFDSGATHFFVSVDCVRSLNLYVTELPCNVVVTTPTDCREKTLIFSVAMTEALRLMSQGAWENTVNAKAFMVMFSMEAESVVELEYLPVVKDFLEVFPEGVSELPPEREIEFAIDPILGASPISVAPYRMSPV</sequence>
<dbReference type="InterPro" id="IPR001878">
    <property type="entry name" value="Znf_CCHC"/>
</dbReference>
<protein>
    <submittedName>
        <fullName evidence="4">Uncharacterized protein LOC113862262</fullName>
    </submittedName>
</protein>
<dbReference type="InterPro" id="IPR032567">
    <property type="entry name" value="RTL1-rel"/>
</dbReference>
<dbReference type="PANTHER" id="PTHR15503">
    <property type="entry name" value="LDOC1 RELATED"/>
    <property type="match status" value="1"/>
</dbReference>
<dbReference type="AlphaFoldDB" id="A0A8B8L4D6"/>
<dbReference type="InterPro" id="IPR021109">
    <property type="entry name" value="Peptidase_aspartic_dom_sf"/>
</dbReference>
<dbReference type="Gene3D" id="2.40.70.10">
    <property type="entry name" value="Acid Proteases"/>
    <property type="match status" value="1"/>
</dbReference>
<proteinExistence type="predicted"/>
<evidence type="ECO:0000313" key="4">
    <source>
        <dbReference type="RefSeq" id="XP_027351156.1"/>
    </source>
</evidence>
<organism evidence="3 4">
    <name type="scientific">Abrus precatorius</name>
    <name type="common">Indian licorice</name>
    <name type="synonym">Glycine abrus</name>
    <dbReference type="NCBI Taxonomy" id="3816"/>
    <lineage>
        <taxon>Eukaryota</taxon>
        <taxon>Viridiplantae</taxon>
        <taxon>Streptophyta</taxon>
        <taxon>Embryophyta</taxon>
        <taxon>Tracheophyta</taxon>
        <taxon>Spermatophyta</taxon>
        <taxon>Magnoliopsida</taxon>
        <taxon>eudicotyledons</taxon>
        <taxon>Gunneridae</taxon>
        <taxon>Pentapetalae</taxon>
        <taxon>rosids</taxon>
        <taxon>fabids</taxon>
        <taxon>Fabales</taxon>
        <taxon>Fabaceae</taxon>
        <taxon>Papilionoideae</taxon>
        <taxon>50 kb inversion clade</taxon>
        <taxon>NPAAA clade</taxon>
        <taxon>indigoferoid/millettioid clade</taxon>
        <taxon>Abreae</taxon>
        <taxon>Abrus</taxon>
    </lineage>
</organism>
<keyword evidence="1" id="KW-0863">Zinc-finger</keyword>
<dbReference type="Proteomes" id="UP000694853">
    <property type="component" value="Unplaced"/>
</dbReference>
<reference evidence="4" key="2">
    <citation type="submission" date="2025-08" db="UniProtKB">
        <authorList>
            <consortium name="RefSeq"/>
        </authorList>
    </citation>
    <scope>IDENTIFICATION</scope>
    <source>
        <tissue evidence="4">Young leaves</tissue>
    </source>
</reference>
<evidence type="ECO:0000256" key="1">
    <source>
        <dbReference type="PROSITE-ProRule" id="PRU00047"/>
    </source>
</evidence>
<evidence type="ECO:0000313" key="3">
    <source>
        <dbReference type="Proteomes" id="UP000694853"/>
    </source>
</evidence>
<dbReference type="PROSITE" id="PS50158">
    <property type="entry name" value="ZF_CCHC"/>
    <property type="match status" value="1"/>
</dbReference>
<gene>
    <name evidence="4" type="primary">LOC113862262</name>
</gene>
<dbReference type="OrthoDB" id="1436782at2759"/>
<dbReference type="KEGG" id="aprc:113862262"/>
<keyword evidence="1" id="KW-0862">Zinc</keyword>
<dbReference type="RefSeq" id="XP_027351156.1">
    <property type="nucleotide sequence ID" value="XM_027495355.1"/>
</dbReference>
<dbReference type="Pfam" id="PF08284">
    <property type="entry name" value="RVP_2"/>
    <property type="match status" value="1"/>
</dbReference>
<dbReference type="CDD" id="cd00303">
    <property type="entry name" value="retropepsin_like"/>
    <property type="match status" value="1"/>
</dbReference>
<dbReference type="GO" id="GO:0008270">
    <property type="term" value="F:zinc ion binding"/>
    <property type="evidence" value="ECO:0007669"/>
    <property type="project" value="UniProtKB-KW"/>
</dbReference>
<dbReference type="GO" id="GO:0003676">
    <property type="term" value="F:nucleic acid binding"/>
    <property type="evidence" value="ECO:0007669"/>
    <property type="project" value="InterPro"/>
</dbReference>
<reference evidence="3" key="1">
    <citation type="journal article" date="2019" name="Toxins">
        <title>Detection of Abrin-Like and Prepropulchellin-Like Toxin Genes and Transcripts Using Whole Genome Sequencing and Full-Length Transcript Sequencing of Abrus precatorius.</title>
        <authorList>
            <person name="Hovde B.T."/>
            <person name="Daligault H.E."/>
            <person name="Hanschen E.R."/>
            <person name="Kunde Y.A."/>
            <person name="Johnson M.B."/>
            <person name="Starkenburg S.R."/>
            <person name="Johnson S.L."/>
        </authorList>
    </citation>
    <scope>NUCLEOTIDE SEQUENCE [LARGE SCALE GENOMIC DNA]</scope>
</reference>
<accession>A0A8B8L4D6</accession>
<dbReference type="PANTHER" id="PTHR15503:SF42">
    <property type="entry name" value="ZINC FINGER, CCHC-TYPE, RETROTRANSPOSON GAG DOMAIN, ASPARTIC PEPTIDASE DOMAIN PROTEIN-RELATED"/>
    <property type="match status" value="1"/>
</dbReference>
<keyword evidence="3" id="KW-1185">Reference proteome</keyword>